<dbReference type="PANTHER" id="PTHR48098:SF1">
    <property type="entry name" value="DIACYLGLYCEROL ACYLTRANSFERASE_MYCOLYLTRANSFERASE AG85A"/>
    <property type="match status" value="1"/>
</dbReference>
<dbReference type="SUPFAM" id="SSF53474">
    <property type="entry name" value="alpha/beta-Hydrolases"/>
    <property type="match status" value="1"/>
</dbReference>
<name>A0AAW6U7F2_9MOLU</name>
<accession>A0AAW6U7F2</accession>
<comment type="caution">
    <text evidence="1">The sequence shown here is derived from an EMBL/GenBank/DDBJ whole genome shotgun (WGS) entry which is preliminary data.</text>
</comment>
<dbReference type="InterPro" id="IPR000801">
    <property type="entry name" value="Esterase-like"/>
</dbReference>
<keyword evidence="1" id="KW-0378">Hydrolase</keyword>
<evidence type="ECO:0000313" key="2">
    <source>
        <dbReference type="Proteomes" id="UP001431532"/>
    </source>
</evidence>
<keyword evidence="2" id="KW-1185">Reference proteome</keyword>
<dbReference type="RefSeq" id="WP_282839124.1">
    <property type="nucleotide sequence ID" value="NZ_JASCXW010000009.1"/>
</dbReference>
<reference evidence="1" key="1">
    <citation type="submission" date="2023-05" db="EMBL/GenBank/DDBJ databases">
        <title>Mariniplasma microaerophilum sp. nov., a novel anaerobic mollicute isolated from terrestrial mud volcano, Taman Peninsula, Russia.</title>
        <authorList>
            <person name="Khomyakova M.A."/>
            <person name="Merkel A.Y."/>
            <person name="Slobodkin A.I."/>
        </authorList>
    </citation>
    <scope>NUCLEOTIDE SEQUENCE</scope>
    <source>
        <strain evidence="1">M4Ah</strain>
    </source>
</reference>
<dbReference type="AlphaFoldDB" id="A0AAW6U7F2"/>
<dbReference type="GO" id="GO:0016747">
    <property type="term" value="F:acyltransferase activity, transferring groups other than amino-acyl groups"/>
    <property type="evidence" value="ECO:0007669"/>
    <property type="project" value="TreeGrafter"/>
</dbReference>
<evidence type="ECO:0000313" key="1">
    <source>
        <dbReference type="EMBL" id="MDI6452705.1"/>
    </source>
</evidence>
<dbReference type="InterPro" id="IPR050583">
    <property type="entry name" value="Mycobacterial_A85_antigen"/>
</dbReference>
<gene>
    <name evidence="1" type="ORF">QJ521_03915</name>
</gene>
<organism evidence="1 2">
    <name type="scientific">Peloplasma aerotolerans</name>
    <dbReference type="NCBI Taxonomy" id="3044389"/>
    <lineage>
        <taxon>Bacteria</taxon>
        <taxon>Bacillati</taxon>
        <taxon>Mycoplasmatota</taxon>
        <taxon>Mollicutes</taxon>
        <taxon>Acholeplasmatales</taxon>
        <taxon>Acholeplasmataceae</taxon>
        <taxon>Peloplasma</taxon>
    </lineage>
</organism>
<dbReference type="EMBL" id="JASCXW010000009">
    <property type="protein sequence ID" value="MDI6452705.1"/>
    <property type="molecule type" value="Genomic_DNA"/>
</dbReference>
<dbReference type="Proteomes" id="UP001431532">
    <property type="component" value="Unassembled WGS sequence"/>
</dbReference>
<dbReference type="Gene3D" id="3.40.50.1820">
    <property type="entry name" value="alpha/beta hydrolase"/>
    <property type="match status" value="1"/>
</dbReference>
<protein>
    <submittedName>
        <fullName evidence="1">Alpha/beta hydrolase family protein</fullName>
    </submittedName>
</protein>
<dbReference type="GO" id="GO:0016787">
    <property type="term" value="F:hydrolase activity"/>
    <property type="evidence" value="ECO:0007669"/>
    <property type="project" value="UniProtKB-KW"/>
</dbReference>
<proteinExistence type="predicted"/>
<dbReference type="InterPro" id="IPR029058">
    <property type="entry name" value="AB_hydrolase_fold"/>
</dbReference>
<sequence>MAFIECQIRSFVLEMNVSVNVLIPQDIKKDEKVKVLYLLHGYIGNHTDWMRYSSIERYAQNHRLAIIMPAAYNSYYTNMANGFKYFTFISEELPNIMESLFPISNHREDNYVCGLSMGGYGAFKIALTYPNKFSKAASLSGALDVDTLLRENEDKSREQFFKSIFGNDPITNTKNDLFYLAKKADPKPDLYICCGTEDFLYENNLQFKAFLTKHHIPFTYEESKGEHNWAFWDAYIQKVLSWLYKK</sequence>
<dbReference type="Pfam" id="PF00756">
    <property type="entry name" value="Esterase"/>
    <property type="match status" value="1"/>
</dbReference>
<dbReference type="PANTHER" id="PTHR48098">
    <property type="entry name" value="ENTEROCHELIN ESTERASE-RELATED"/>
    <property type="match status" value="1"/>
</dbReference>